<dbReference type="InterPro" id="IPR050946">
    <property type="entry name" value="AP-1_TF_bZIP"/>
</dbReference>
<keyword evidence="1" id="KW-0805">Transcription regulation</keyword>
<reference evidence="7 8" key="1">
    <citation type="submission" date="2016-04" db="EMBL/GenBank/DDBJ databases">
        <title>A degradative enzymes factory behind the ericoid mycorrhizal symbiosis.</title>
        <authorList>
            <consortium name="DOE Joint Genome Institute"/>
            <person name="Martino E."/>
            <person name="Morin E."/>
            <person name="Grelet G."/>
            <person name="Kuo A."/>
            <person name="Kohler A."/>
            <person name="Daghino S."/>
            <person name="Barry K."/>
            <person name="Choi C."/>
            <person name="Cichocki N."/>
            <person name="Clum A."/>
            <person name="Copeland A."/>
            <person name="Hainaut M."/>
            <person name="Haridas S."/>
            <person name="Labutti K."/>
            <person name="Lindquist E."/>
            <person name="Lipzen A."/>
            <person name="Khouja H.-R."/>
            <person name="Murat C."/>
            <person name="Ohm R."/>
            <person name="Olson A."/>
            <person name="Spatafora J."/>
            <person name="Veneault-Fourrey C."/>
            <person name="Henrissat B."/>
            <person name="Grigoriev I."/>
            <person name="Martin F."/>
            <person name="Perotto S."/>
        </authorList>
    </citation>
    <scope>NUCLEOTIDE SEQUENCE [LARGE SCALE GENOMIC DNA]</scope>
    <source>
        <strain evidence="7 8">E</strain>
    </source>
</reference>
<proteinExistence type="predicted"/>
<dbReference type="GO" id="GO:0005667">
    <property type="term" value="C:transcription regulator complex"/>
    <property type="evidence" value="ECO:0007669"/>
    <property type="project" value="TreeGrafter"/>
</dbReference>
<evidence type="ECO:0000313" key="7">
    <source>
        <dbReference type="EMBL" id="PMD61361.1"/>
    </source>
</evidence>
<dbReference type="PROSITE" id="PS50217">
    <property type="entry name" value="BZIP"/>
    <property type="match status" value="1"/>
</dbReference>
<feature type="compositionally biased region" description="Polar residues" evidence="5">
    <location>
        <begin position="66"/>
        <end position="75"/>
    </location>
</feature>
<name>A0A2J6TEA0_9HELO</name>
<dbReference type="InterPro" id="IPR046347">
    <property type="entry name" value="bZIP_sf"/>
</dbReference>
<protein>
    <recommendedName>
        <fullName evidence="6">BZIP domain-containing protein</fullName>
    </recommendedName>
</protein>
<dbReference type="GO" id="GO:0000981">
    <property type="term" value="F:DNA-binding transcription factor activity, RNA polymerase II-specific"/>
    <property type="evidence" value="ECO:0007669"/>
    <property type="project" value="TreeGrafter"/>
</dbReference>
<keyword evidence="4" id="KW-0175">Coiled coil</keyword>
<organism evidence="7 8">
    <name type="scientific">Hyaloscypha bicolor E</name>
    <dbReference type="NCBI Taxonomy" id="1095630"/>
    <lineage>
        <taxon>Eukaryota</taxon>
        <taxon>Fungi</taxon>
        <taxon>Dikarya</taxon>
        <taxon>Ascomycota</taxon>
        <taxon>Pezizomycotina</taxon>
        <taxon>Leotiomycetes</taxon>
        <taxon>Helotiales</taxon>
        <taxon>Hyaloscyphaceae</taxon>
        <taxon>Hyaloscypha</taxon>
        <taxon>Hyaloscypha bicolor</taxon>
    </lineage>
</organism>
<dbReference type="InterPro" id="IPR004827">
    <property type="entry name" value="bZIP"/>
</dbReference>
<dbReference type="Proteomes" id="UP000235371">
    <property type="component" value="Unassembled WGS sequence"/>
</dbReference>
<dbReference type="GO" id="GO:0000978">
    <property type="term" value="F:RNA polymerase II cis-regulatory region sequence-specific DNA binding"/>
    <property type="evidence" value="ECO:0007669"/>
    <property type="project" value="TreeGrafter"/>
</dbReference>
<feature type="coiled-coil region" evidence="4">
    <location>
        <begin position="114"/>
        <end position="155"/>
    </location>
</feature>
<dbReference type="SMART" id="SM00338">
    <property type="entry name" value="BRLZ"/>
    <property type="match status" value="1"/>
</dbReference>
<accession>A0A2J6TEA0</accession>
<feature type="compositionally biased region" description="Low complexity" evidence="5">
    <location>
        <begin position="76"/>
        <end position="87"/>
    </location>
</feature>
<dbReference type="EMBL" id="KZ613786">
    <property type="protein sequence ID" value="PMD61361.1"/>
    <property type="molecule type" value="Genomic_DNA"/>
</dbReference>
<evidence type="ECO:0000259" key="6">
    <source>
        <dbReference type="PROSITE" id="PS50217"/>
    </source>
</evidence>
<evidence type="ECO:0000256" key="5">
    <source>
        <dbReference type="SAM" id="MobiDB-lite"/>
    </source>
</evidence>
<dbReference type="InParanoid" id="A0A2J6TEA0"/>
<feature type="region of interest" description="Disordered" evidence="5">
    <location>
        <begin position="37"/>
        <end position="101"/>
    </location>
</feature>
<dbReference type="Gene3D" id="1.20.5.170">
    <property type="match status" value="1"/>
</dbReference>
<evidence type="ECO:0000256" key="2">
    <source>
        <dbReference type="ARBA" id="ARBA00023125"/>
    </source>
</evidence>
<evidence type="ECO:0000313" key="8">
    <source>
        <dbReference type="Proteomes" id="UP000235371"/>
    </source>
</evidence>
<dbReference type="RefSeq" id="XP_024738265.1">
    <property type="nucleotide sequence ID" value="XM_024872254.1"/>
</dbReference>
<feature type="domain" description="BZIP" evidence="6">
    <location>
        <begin position="96"/>
        <end position="158"/>
    </location>
</feature>
<dbReference type="GeneID" id="36580335"/>
<gene>
    <name evidence="7" type="ORF">K444DRAFT_368438</name>
</gene>
<dbReference type="PANTHER" id="PTHR11462">
    <property type="entry name" value="JUN TRANSCRIPTION FACTOR-RELATED"/>
    <property type="match status" value="1"/>
</dbReference>
<evidence type="ECO:0000256" key="3">
    <source>
        <dbReference type="ARBA" id="ARBA00023163"/>
    </source>
</evidence>
<dbReference type="GO" id="GO:0001080">
    <property type="term" value="P:nitrogen catabolite activation of transcription from RNA polymerase II promoter"/>
    <property type="evidence" value="ECO:0007669"/>
    <property type="project" value="TreeGrafter"/>
</dbReference>
<sequence>MSWSPCPAYNMTSNYLPMEERLHSVSRPNDLFRLGSSKDDLTGALYPQPNPYTNPESRALAHLSQDHPTYPQQPFTSTPSTSIHHPPSLSPPTNAPPSRIQKRKVNTLAARRYRQKRVDQMSDLETKLKEIRAERDALKMKAARLEGEVEVLRVLVGR</sequence>
<dbReference type="PANTHER" id="PTHR11462:SF35">
    <property type="entry name" value="TRANSCRIPTION FACTOR JRA"/>
    <property type="match status" value="1"/>
</dbReference>
<keyword evidence="2" id="KW-0238">DNA-binding</keyword>
<dbReference type="AlphaFoldDB" id="A0A2J6TEA0"/>
<dbReference type="CDD" id="cd12193">
    <property type="entry name" value="bZIP_GCN4"/>
    <property type="match status" value="1"/>
</dbReference>
<dbReference type="STRING" id="1095630.A0A2J6TEA0"/>
<keyword evidence="8" id="KW-1185">Reference proteome</keyword>
<keyword evidence="3" id="KW-0804">Transcription</keyword>
<dbReference type="SUPFAM" id="SSF57959">
    <property type="entry name" value="Leucine zipper domain"/>
    <property type="match status" value="1"/>
</dbReference>
<evidence type="ECO:0000256" key="4">
    <source>
        <dbReference type="SAM" id="Coils"/>
    </source>
</evidence>
<evidence type="ECO:0000256" key="1">
    <source>
        <dbReference type="ARBA" id="ARBA00023015"/>
    </source>
</evidence>
<dbReference type="GO" id="GO:1903833">
    <property type="term" value="P:positive regulation of cellular response to amino acid starvation"/>
    <property type="evidence" value="ECO:0007669"/>
    <property type="project" value="TreeGrafter"/>
</dbReference>
<dbReference type="OrthoDB" id="2257100at2759"/>
<dbReference type="Pfam" id="PF00170">
    <property type="entry name" value="bZIP_1"/>
    <property type="match status" value="1"/>
</dbReference>